<reference evidence="8" key="2">
    <citation type="submission" date="2025-09" db="UniProtKB">
        <authorList>
            <consortium name="Ensembl"/>
        </authorList>
    </citation>
    <scope>IDENTIFICATION</scope>
</reference>
<dbReference type="SUPFAM" id="SSF89890">
    <property type="entry name" value="Proguanylin"/>
    <property type="match status" value="1"/>
</dbReference>
<keyword evidence="5" id="KW-1015">Disulfide bond</keyword>
<protein>
    <recommendedName>
        <fullName evidence="7">Guanylate cyclase activator 2B</fullName>
    </recommendedName>
</protein>
<organism evidence="8 9">
    <name type="scientific">Periophthalmus magnuspinnatus</name>
    <dbReference type="NCBI Taxonomy" id="409849"/>
    <lineage>
        <taxon>Eukaryota</taxon>
        <taxon>Metazoa</taxon>
        <taxon>Chordata</taxon>
        <taxon>Craniata</taxon>
        <taxon>Vertebrata</taxon>
        <taxon>Euteleostomi</taxon>
        <taxon>Actinopterygii</taxon>
        <taxon>Neopterygii</taxon>
        <taxon>Teleostei</taxon>
        <taxon>Neoteleostei</taxon>
        <taxon>Acanthomorphata</taxon>
        <taxon>Gobiaria</taxon>
        <taxon>Gobiiformes</taxon>
        <taxon>Gobioidei</taxon>
        <taxon>Gobiidae</taxon>
        <taxon>Oxudercinae</taxon>
        <taxon>Periophthalmus</taxon>
    </lineage>
</organism>
<evidence type="ECO:0000313" key="8">
    <source>
        <dbReference type="Ensembl" id="ENSPMGP00000015917.1"/>
    </source>
</evidence>
<evidence type="ECO:0000256" key="4">
    <source>
        <dbReference type="ARBA" id="ARBA00022729"/>
    </source>
</evidence>
<dbReference type="InterPro" id="IPR036382">
    <property type="entry name" value="Guanylin_sf"/>
</dbReference>
<proteinExistence type="inferred from homology"/>
<evidence type="ECO:0000256" key="6">
    <source>
        <dbReference type="ARBA" id="ARBA00037765"/>
    </source>
</evidence>
<keyword evidence="4" id="KW-0732">Signal</keyword>
<dbReference type="GO" id="GO:0030250">
    <property type="term" value="F:guanylate cyclase activator activity"/>
    <property type="evidence" value="ECO:0007669"/>
    <property type="project" value="InterPro"/>
</dbReference>
<keyword evidence="3" id="KW-0964">Secreted</keyword>
<dbReference type="STRING" id="409849.ENSPMGP00000015917"/>
<dbReference type="Gene3D" id="3.90.1450.10">
    <property type="entry name" value="Guanylin"/>
    <property type="match status" value="1"/>
</dbReference>
<comment type="similarity">
    <text evidence="2">Belongs to the guanylin family.</text>
</comment>
<dbReference type="PANTHER" id="PTHR11318:SF4">
    <property type="entry name" value="GUANYLATE CYCLASE ACTIVATOR 2B"/>
    <property type="match status" value="1"/>
</dbReference>
<evidence type="ECO:0000256" key="3">
    <source>
        <dbReference type="ARBA" id="ARBA00022525"/>
    </source>
</evidence>
<evidence type="ECO:0000256" key="1">
    <source>
        <dbReference type="ARBA" id="ARBA00004613"/>
    </source>
</evidence>
<evidence type="ECO:0000256" key="2">
    <source>
        <dbReference type="ARBA" id="ARBA00009883"/>
    </source>
</evidence>
<name>A0A3B4AFQ3_9GOBI</name>
<reference evidence="8" key="1">
    <citation type="submission" date="2025-08" db="UniProtKB">
        <authorList>
            <consortium name="Ensembl"/>
        </authorList>
    </citation>
    <scope>IDENTIFICATION</scope>
</reference>
<dbReference type="PRINTS" id="PR00774">
    <property type="entry name" value="GUANYLIN"/>
</dbReference>
<evidence type="ECO:0000313" key="9">
    <source>
        <dbReference type="Proteomes" id="UP000261520"/>
    </source>
</evidence>
<dbReference type="Ensembl" id="ENSPMGT00000016984.1">
    <property type="protein sequence ID" value="ENSPMGP00000015917.1"/>
    <property type="gene ID" value="ENSPMGG00000013048.1"/>
</dbReference>
<accession>A0A3B4AFQ3</accession>
<dbReference type="AlphaFoldDB" id="A0A3B4AFQ3"/>
<keyword evidence="9" id="KW-1185">Reference proteome</keyword>
<comment type="subcellular location">
    <subcellularLocation>
        <location evidence="1">Secreted</location>
    </subcellularLocation>
</comment>
<sequence length="107" mass="11780">MLKQHCNLVISISILLIILHKYRDRSFPLEAVKALKGLMAMEDFEVNPHVAESSIVSVCKDPLLPQVFKPVCQGRGAAMTLSRLVMLISPVDPCEICVNPACFGCLN</sequence>
<evidence type="ECO:0000256" key="7">
    <source>
        <dbReference type="ARBA" id="ARBA00041176"/>
    </source>
</evidence>
<evidence type="ECO:0000256" key="5">
    <source>
        <dbReference type="ARBA" id="ARBA00023157"/>
    </source>
</evidence>
<dbReference type="Pfam" id="PF02058">
    <property type="entry name" value="Guanylin"/>
    <property type="match status" value="1"/>
</dbReference>
<dbReference type="Proteomes" id="UP000261520">
    <property type="component" value="Unplaced"/>
</dbReference>
<dbReference type="InterPro" id="IPR000879">
    <property type="entry name" value="Guanylin"/>
</dbReference>
<dbReference type="PANTHER" id="PTHR11318">
    <property type="entry name" value="GUANYLIN FAMILY MEMBER"/>
    <property type="match status" value="1"/>
</dbReference>
<comment type="function">
    <text evidence="6">Endogenous activator of intestinal guanylate cyclase. It stimulates this enzyme through the same receptor binding region as the heat-stable enterotoxins. May be a potent physiological regulator of intestinal fluid and electrolyte transport. May be an autocrine/paracrine regulator of intestinal salt and water transport.</text>
</comment>
<dbReference type="GO" id="GO:0005576">
    <property type="term" value="C:extracellular region"/>
    <property type="evidence" value="ECO:0007669"/>
    <property type="project" value="UniProtKB-SubCell"/>
</dbReference>